<organism evidence="1 2">
    <name type="scientific">Nitrospira lenta</name>
    <dbReference type="NCBI Taxonomy" id="1436998"/>
    <lineage>
        <taxon>Bacteria</taxon>
        <taxon>Pseudomonadati</taxon>
        <taxon>Nitrospirota</taxon>
        <taxon>Nitrospiria</taxon>
        <taxon>Nitrospirales</taxon>
        <taxon>Nitrospiraceae</taxon>
        <taxon>Nitrospira</taxon>
    </lineage>
</organism>
<evidence type="ECO:0000313" key="2">
    <source>
        <dbReference type="Proteomes" id="UP000248168"/>
    </source>
</evidence>
<gene>
    <name evidence="1" type="ORF">NITLEN_30191</name>
</gene>
<dbReference type="AlphaFoldDB" id="A0A330L7H1"/>
<dbReference type="Proteomes" id="UP000248168">
    <property type="component" value="Unassembled WGS sequence"/>
</dbReference>
<reference evidence="2" key="1">
    <citation type="submission" date="2018-04" db="EMBL/GenBank/DDBJ databases">
        <authorList>
            <person name="Lucker S."/>
            <person name="Sakoula D."/>
        </authorList>
    </citation>
    <scope>NUCLEOTIDE SEQUENCE [LARGE SCALE GENOMIC DNA]</scope>
</reference>
<proteinExistence type="predicted"/>
<dbReference type="InParanoid" id="A0A330L7H1"/>
<sequence length="301" mass="32361">MSRYLNMAGVFIGLLLFVDSGHAAESISGPADLHPLVHAHSETLGALSDNAMAVSLFTTKVGPALGLQDVASTLAAKNIPTKIAKELGVQELTASAQRLIASLAAWQAADRLAQSLGDSATPIAAPPATLVTWIQTAASEPSFAPMAKELTQLAEAKPDTAVADRLPLALSAGRLALNAQQRALAEWWQLKTWKDRVRTVRGRNKLCGTWQWIIHNHQQHHQEQKLALLFPPPGTEYPLPPGLVETVVLGENVYLRWESNGQVQEDSLQFTKEGKGLEGSFVNSQGGWGSISGKRTSDCKP</sequence>
<keyword evidence="2" id="KW-1185">Reference proteome</keyword>
<accession>A0A330L7H1</accession>
<evidence type="ECO:0000313" key="1">
    <source>
        <dbReference type="EMBL" id="SPP65277.1"/>
    </source>
</evidence>
<name>A0A330L7H1_9BACT</name>
<dbReference type="EMBL" id="OUNR01000016">
    <property type="protein sequence ID" value="SPP65277.1"/>
    <property type="molecule type" value="Genomic_DNA"/>
</dbReference>
<protein>
    <submittedName>
        <fullName evidence="1">Uncharacterized protein</fullName>
    </submittedName>
</protein>